<organism evidence="12">
    <name type="scientific">uncultured Rubrobacteraceae bacterium</name>
    <dbReference type="NCBI Taxonomy" id="349277"/>
    <lineage>
        <taxon>Bacteria</taxon>
        <taxon>Bacillati</taxon>
        <taxon>Actinomycetota</taxon>
        <taxon>Rubrobacteria</taxon>
        <taxon>Rubrobacterales</taxon>
        <taxon>Rubrobacteraceae</taxon>
        <taxon>environmental samples</taxon>
    </lineage>
</organism>
<proteinExistence type="inferred from homology"/>
<keyword evidence="6 10" id="KW-0432">Leucine biosynthesis</keyword>
<evidence type="ECO:0000256" key="9">
    <source>
        <dbReference type="ARBA" id="ARBA00023304"/>
    </source>
</evidence>
<dbReference type="GO" id="GO:0009316">
    <property type="term" value="C:3-isopropylmalate dehydratase complex"/>
    <property type="evidence" value="ECO:0007669"/>
    <property type="project" value="InterPro"/>
</dbReference>
<comment type="subunit">
    <text evidence="5 10">Heterodimer of LeuC and LeuD.</text>
</comment>
<name>A0A6J4QGC4_9ACTN</name>
<dbReference type="CDD" id="cd01577">
    <property type="entry name" value="IPMI_Swivel"/>
    <property type="match status" value="1"/>
</dbReference>
<gene>
    <name evidence="10" type="primary">leuD</name>
    <name evidence="12" type="ORF">AVDCRST_MAG80-1541</name>
</gene>
<evidence type="ECO:0000256" key="2">
    <source>
        <dbReference type="ARBA" id="ARBA00002695"/>
    </source>
</evidence>
<keyword evidence="8 10" id="KW-0456">Lyase</keyword>
<accession>A0A6J4QGC4</accession>
<evidence type="ECO:0000256" key="4">
    <source>
        <dbReference type="ARBA" id="ARBA00009845"/>
    </source>
</evidence>
<comment type="pathway">
    <text evidence="3 10">Amino-acid biosynthesis; L-leucine biosynthesis; L-leucine from 3-methyl-2-oxobutanoate: step 2/4.</text>
</comment>
<dbReference type="GO" id="GO:0003861">
    <property type="term" value="F:3-isopropylmalate dehydratase activity"/>
    <property type="evidence" value="ECO:0007669"/>
    <property type="project" value="UniProtKB-UniRule"/>
</dbReference>
<evidence type="ECO:0000256" key="10">
    <source>
        <dbReference type="HAMAP-Rule" id="MF_01031"/>
    </source>
</evidence>
<keyword evidence="9 10" id="KW-0100">Branched-chain amino acid biosynthesis</keyword>
<dbReference type="InterPro" id="IPR015928">
    <property type="entry name" value="Aconitase/3IPM_dehydase_swvl"/>
</dbReference>
<evidence type="ECO:0000256" key="6">
    <source>
        <dbReference type="ARBA" id="ARBA00022430"/>
    </source>
</evidence>
<evidence type="ECO:0000256" key="7">
    <source>
        <dbReference type="ARBA" id="ARBA00022605"/>
    </source>
</evidence>
<dbReference type="Pfam" id="PF00694">
    <property type="entry name" value="Aconitase_C"/>
    <property type="match status" value="1"/>
</dbReference>
<dbReference type="EC" id="4.2.1.33" evidence="10"/>
<sequence length="197" mass="21891">MQPVERVVGKALPLGYSDVDTDQIVPSDALKRIERTGFGQFLFSGWREDPDFVMNKAEHEGAVILLAGENFGSGSSREHAPWALQDYGFGAIIAPSFADIFKNNCSKIGLLAVELPEETVKKLLDAVCEDPNTVITVELTERLVTGPNVYETFEMDDFTRQRLLEGLDDIGATLEHEADLEAFEKSRPSYLPKVLNR</sequence>
<evidence type="ECO:0000256" key="3">
    <source>
        <dbReference type="ARBA" id="ARBA00004729"/>
    </source>
</evidence>
<dbReference type="InterPro" id="IPR033940">
    <property type="entry name" value="IPMI_Swivel"/>
</dbReference>
<evidence type="ECO:0000259" key="11">
    <source>
        <dbReference type="Pfam" id="PF00694"/>
    </source>
</evidence>
<dbReference type="AlphaFoldDB" id="A0A6J4QGC4"/>
<dbReference type="InterPro" id="IPR000573">
    <property type="entry name" value="AconitaseA/IPMdHydase_ssu_swvl"/>
</dbReference>
<evidence type="ECO:0000256" key="1">
    <source>
        <dbReference type="ARBA" id="ARBA00000491"/>
    </source>
</evidence>
<evidence type="ECO:0000256" key="8">
    <source>
        <dbReference type="ARBA" id="ARBA00023239"/>
    </source>
</evidence>
<comment type="catalytic activity">
    <reaction evidence="1 10">
        <text>(2R,3S)-3-isopropylmalate = (2S)-2-isopropylmalate</text>
        <dbReference type="Rhea" id="RHEA:32287"/>
        <dbReference type="ChEBI" id="CHEBI:1178"/>
        <dbReference type="ChEBI" id="CHEBI:35121"/>
        <dbReference type="EC" id="4.2.1.33"/>
    </reaction>
</comment>
<comment type="function">
    <text evidence="2 10">Catalyzes the isomerization between 2-isopropylmalate and 3-isopropylmalate, via the formation of 2-isopropylmaleate.</text>
</comment>
<dbReference type="FunFam" id="3.20.19.10:FF:000003">
    <property type="entry name" value="3-isopropylmalate dehydratase small subunit"/>
    <property type="match status" value="1"/>
</dbReference>
<dbReference type="UniPathway" id="UPA00048">
    <property type="reaction ID" value="UER00071"/>
</dbReference>
<dbReference type="EMBL" id="CADCVC010000135">
    <property type="protein sequence ID" value="CAA9443420.1"/>
    <property type="molecule type" value="Genomic_DNA"/>
</dbReference>
<evidence type="ECO:0000313" key="12">
    <source>
        <dbReference type="EMBL" id="CAA9443420.1"/>
    </source>
</evidence>
<reference evidence="12" key="1">
    <citation type="submission" date="2020-02" db="EMBL/GenBank/DDBJ databases">
        <authorList>
            <person name="Meier V. D."/>
        </authorList>
    </citation>
    <scope>NUCLEOTIDE SEQUENCE</scope>
    <source>
        <strain evidence="12">AVDCRST_MAG80</strain>
    </source>
</reference>
<dbReference type="PANTHER" id="PTHR43345:SF5">
    <property type="entry name" value="3-ISOPROPYLMALATE DEHYDRATASE SMALL SUBUNIT"/>
    <property type="match status" value="1"/>
</dbReference>
<dbReference type="InterPro" id="IPR050075">
    <property type="entry name" value="LeuD"/>
</dbReference>
<dbReference type="HAMAP" id="MF_01031">
    <property type="entry name" value="LeuD_type1"/>
    <property type="match status" value="1"/>
</dbReference>
<dbReference type="GO" id="GO:0009098">
    <property type="term" value="P:L-leucine biosynthetic process"/>
    <property type="evidence" value="ECO:0007669"/>
    <property type="project" value="UniProtKB-UniRule"/>
</dbReference>
<dbReference type="NCBIfam" id="TIGR00171">
    <property type="entry name" value="leuD"/>
    <property type="match status" value="1"/>
</dbReference>
<dbReference type="InterPro" id="IPR004431">
    <property type="entry name" value="3-IsopropMal_deHydase_ssu"/>
</dbReference>
<keyword evidence="7 10" id="KW-0028">Amino-acid biosynthesis</keyword>
<comment type="similarity">
    <text evidence="4 10">Belongs to the LeuD family. LeuD type 1 subfamily.</text>
</comment>
<dbReference type="NCBIfam" id="NF002458">
    <property type="entry name" value="PRK01641.1"/>
    <property type="match status" value="1"/>
</dbReference>
<feature type="domain" description="Aconitase A/isopropylmalate dehydratase small subunit swivel" evidence="11">
    <location>
        <begin position="1"/>
        <end position="117"/>
    </location>
</feature>
<dbReference type="PANTHER" id="PTHR43345">
    <property type="entry name" value="3-ISOPROPYLMALATE DEHYDRATASE SMALL SUBUNIT 2-RELATED-RELATED"/>
    <property type="match status" value="1"/>
</dbReference>
<protein>
    <recommendedName>
        <fullName evidence="10">3-isopropylmalate dehydratase small subunit</fullName>
        <ecNumber evidence="10">4.2.1.33</ecNumber>
    </recommendedName>
    <alternativeName>
        <fullName evidence="10">Alpha-IPM isomerase</fullName>
        <shortName evidence="10">IPMI</shortName>
    </alternativeName>
    <alternativeName>
        <fullName evidence="10">Isopropylmalate isomerase</fullName>
    </alternativeName>
</protein>
<dbReference type="Gene3D" id="3.20.19.10">
    <property type="entry name" value="Aconitase, domain 4"/>
    <property type="match status" value="1"/>
</dbReference>
<evidence type="ECO:0000256" key="5">
    <source>
        <dbReference type="ARBA" id="ARBA00011271"/>
    </source>
</evidence>
<dbReference type="SUPFAM" id="SSF52016">
    <property type="entry name" value="LeuD/IlvD-like"/>
    <property type="match status" value="1"/>
</dbReference>